<dbReference type="PANTHER" id="PTHR37807">
    <property type="entry name" value="OS07G0160300 PROTEIN"/>
    <property type="match status" value="1"/>
</dbReference>
<organism evidence="1 2">
    <name type="scientific">Blastococcus aurantiacus</name>
    <dbReference type="NCBI Taxonomy" id="1550231"/>
    <lineage>
        <taxon>Bacteria</taxon>
        <taxon>Bacillati</taxon>
        <taxon>Actinomycetota</taxon>
        <taxon>Actinomycetes</taxon>
        <taxon>Geodermatophilales</taxon>
        <taxon>Geodermatophilaceae</taxon>
        <taxon>Blastococcus</taxon>
    </lineage>
</organism>
<dbReference type="EMBL" id="FNBT01000004">
    <property type="protein sequence ID" value="SDF49780.1"/>
    <property type="molecule type" value="Genomic_DNA"/>
</dbReference>
<reference evidence="2" key="1">
    <citation type="submission" date="2016-10" db="EMBL/GenBank/DDBJ databases">
        <authorList>
            <person name="Varghese N."/>
            <person name="Submissions S."/>
        </authorList>
    </citation>
    <scope>NUCLEOTIDE SEQUENCE [LARGE SCALE GENOMIC DNA]</scope>
    <source>
        <strain evidence="2">DSM 44268</strain>
    </source>
</reference>
<protein>
    <submittedName>
        <fullName evidence="1">Predicted kinase</fullName>
    </submittedName>
</protein>
<dbReference type="Proteomes" id="UP000199406">
    <property type="component" value="Unassembled WGS sequence"/>
</dbReference>
<dbReference type="STRING" id="1550231.SAMN05660662_2365"/>
<evidence type="ECO:0000313" key="1">
    <source>
        <dbReference type="EMBL" id="SDF49780.1"/>
    </source>
</evidence>
<evidence type="ECO:0000313" key="2">
    <source>
        <dbReference type="Proteomes" id="UP000199406"/>
    </source>
</evidence>
<dbReference type="GO" id="GO:0016301">
    <property type="term" value="F:kinase activity"/>
    <property type="evidence" value="ECO:0007669"/>
    <property type="project" value="UniProtKB-KW"/>
</dbReference>
<keyword evidence="2" id="KW-1185">Reference proteome</keyword>
<dbReference type="Pfam" id="PF13671">
    <property type="entry name" value="AAA_33"/>
    <property type="match status" value="1"/>
</dbReference>
<dbReference type="Gene3D" id="3.40.50.300">
    <property type="entry name" value="P-loop containing nucleotide triphosphate hydrolases"/>
    <property type="match status" value="1"/>
</dbReference>
<keyword evidence="1" id="KW-0808">Transferase</keyword>
<dbReference type="AlphaFoldDB" id="A0A1G7LLA5"/>
<proteinExistence type="predicted"/>
<sequence>MLVVVSGLPGTGKSAVAAGLAARSGAVHLSIDTVEDALLGSGLPPGWRTGVAAYEAARAVAEQNLALGLTVVVDAVNDSEPARGTWRAGAAATDSDLVFVVLTLDDPVEHRRRLETRLRDLAHVPEPSWNEVMARAAAYAPWAEGECLRVDARRPVDELVVELVGRLAGDPPS</sequence>
<accession>A0A1G7LLA5</accession>
<name>A0A1G7LLA5_9ACTN</name>
<dbReference type="PANTHER" id="PTHR37807:SF3">
    <property type="entry name" value="OS07G0160300 PROTEIN"/>
    <property type="match status" value="1"/>
</dbReference>
<gene>
    <name evidence="1" type="ORF">SAMN05660662_2365</name>
</gene>
<dbReference type="RefSeq" id="WP_176946349.1">
    <property type="nucleotide sequence ID" value="NZ_FNBT01000004.1"/>
</dbReference>
<dbReference type="InterPro" id="IPR027417">
    <property type="entry name" value="P-loop_NTPase"/>
</dbReference>
<keyword evidence="1" id="KW-0418">Kinase</keyword>
<dbReference type="SUPFAM" id="SSF52540">
    <property type="entry name" value="P-loop containing nucleoside triphosphate hydrolases"/>
    <property type="match status" value="1"/>
</dbReference>